<comment type="caution">
    <text evidence="14">The sequence shown here is derived from an EMBL/GenBank/DDBJ whole genome shotgun (WGS) entry which is preliminary data.</text>
</comment>
<evidence type="ECO:0000256" key="7">
    <source>
        <dbReference type="ARBA" id="ARBA00022723"/>
    </source>
</evidence>
<evidence type="ECO:0000256" key="5">
    <source>
        <dbReference type="ARBA" id="ARBA00014514"/>
    </source>
</evidence>
<comment type="subunit">
    <text evidence="3">Homodimer.</text>
</comment>
<dbReference type="InterPro" id="IPR006680">
    <property type="entry name" value="Amidohydro-rel"/>
</dbReference>
<accession>A0A7L3M1Q5</accession>
<dbReference type="Proteomes" id="UP000582182">
    <property type="component" value="Unassembled WGS sequence"/>
</dbReference>
<evidence type="ECO:0000256" key="10">
    <source>
        <dbReference type="ARBA" id="ARBA00056079"/>
    </source>
</evidence>
<evidence type="ECO:0000256" key="12">
    <source>
        <dbReference type="RuleBase" id="RU366009"/>
    </source>
</evidence>
<keyword evidence="8 12" id="KW-0378">Hydrolase</keyword>
<proteinExistence type="inferred from homology"/>
<keyword evidence="15" id="KW-1185">Reference proteome</keyword>
<evidence type="ECO:0000259" key="13">
    <source>
        <dbReference type="Pfam" id="PF01979"/>
    </source>
</evidence>
<evidence type="ECO:0000256" key="3">
    <source>
        <dbReference type="ARBA" id="ARBA00011738"/>
    </source>
</evidence>
<keyword evidence="7 12" id="KW-0479">Metal-binding</keyword>
<dbReference type="SUPFAM" id="SSF51556">
    <property type="entry name" value="Metallo-dependent hydrolases"/>
    <property type="match status" value="1"/>
</dbReference>
<comment type="similarity">
    <text evidence="2 12">Belongs to the metallo-dependent hydrolases superfamily. ATZ/TRZ family.</text>
</comment>
<sequence>MGSPQRPLLSHVFRGTFVHSSSSAPMEILHGHLLGVDESGTIVFLEKVDQQEQLAKKWGFKTSDIRELSNHEFFMPGMVDTHIHAPQYSFAGTRVDLPLLQWLTTYTFPTEAKYKDSDFAEEVYTRVVRRTLKNGTTTACYFATIYTDTSLLLAEIIDKFGQRAFVGKVCMDLNDSVPQYKEITADSVQETERVQPVITPRFGPSCTEDLLSALGDLAQACDLHVQSHISENQEELKLVENMFPAYQNYTELYDKNKLLTSKTVMAHACYLSEEELKLFSLRGAAISHCPNSNFSLRSGVLNVRNVLKHNVKLGLGTDVAGGYSASMLDAIRKTMMASNSLLINKANETGLTLGEAFQLATLGGSQALGLDDVIGNFEIGKEFDALLINTKASDSPFDLFSSDNFEVMRTGLIIQKTTRNYLGKVCDDRNISEVYVAGKQVVPFSSSV</sequence>
<dbReference type="SUPFAM" id="SSF51338">
    <property type="entry name" value="Composite domain of metallo-dependent hydrolases"/>
    <property type="match status" value="1"/>
</dbReference>
<comment type="catalytic activity">
    <reaction evidence="12">
        <text>guanine + H2O + H(+) = xanthine + NH4(+)</text>
        <dbReference type="Rhea" id="RHEA:14665"/>
        <dbReference type="ChEBI" id="CHEBI:15377"/>
        <dbReference type="ChEBI" id="CHEBI:15378"/>
        <dbReference type="ChEBI" id="CHEBI:16235"/>
        <dbReference type="ChEBI" id="CHEBI:17712"/>
        <dbReference type="ChEBI" id="CHEBI:28938"/>
        <dbReference type="EC" id="3.5.4.3"/>
    </reaction>
</comment>
<evidence type="ECO:0000256" key="1">
    <source>
        <dbReference type="ARBA" id="ARBA00004984"/>
    </source>
</evidence>
<dbReference type="EMBL" id="VZTY01033772">
    <property type="protein sequence ID" value="NXU59048.1"/>
    <property type="molecule type" value="Genomic_DNA"/>
</dbReference>
<dbReference type="InterPro" id="IPR014311">
    <property type="entry name" value="Guanine_deaminase"/>
</dbReference>
<dbReference type="FunFam" id="3.20.20.140:FF:000021">
    <property type="entry name" value="Guanine deaminase"/>
    <property type="match status" value="1"/>
</dbReference>
<keyword evidence="9 12" id="KW-0862">Zinc</keyword>
<dbReference type="PANTHER" id="PTHR11271">
    <property type="entry name" value="GUANINE DEAMINASE"/>
    <property type="match status" value="1"/>
</dbReference>
<dbReference type="InterPro" id="IPR051607">
    <property type="entry name" value="Metallo-dep_hydrolases"/>
</dbReference>
<dbReference type="PANTHER" id="PTHR11271:SF6">
    <property type="entry name" value="GUANINE DEAMINASE"/>
    <property type="match status" value="1"/>
</dbReference>
<dbReference type="GO" id="GO:0008892">
    <property type="term" value="F:guanine deaminase activity"/>
    <property type="evidence" value="ECO:0007669"/>
    <property type="project" value="UniProtKB-UniRule"/>
</dbReference>
<dbReference type="EC" id="3.5.4.3" evidence="4 12"/>
<evidence type="ECO:0000256" key="9">
    <source>
        <dbReference type="ARBA" id="ARBA00022833"/>
    </source>
</evidence>
<feature type="non-terminal residue" evidence="14">
    <location>
        <position position="448"/>
    </location>
</feature>
<dbReference type="GO" id="GO:0005829">
    <property type="term" value="C:cytosol"/>
    <property type="evidence" value="ECO:0007669"/>
    <property type="project" value="TreeGrafter"/>
</dbReference>
<dbReference type="InterPro" id="IPR032466">
    <property type="entry name" value="Metal_Hydrolase"/>
</dbReference>
<protein>
    <recommendedName>
        <fullName evidence="5 12">Guanine deaminase</fullName>
        <shortName evidence="12">Guanase</shortName>
        <ecNumber evidence="4 12">3.5.4.3</ecNumber>
    </recommendedName>
    <alternativeName>
        <fullName evidence="11 12">Guanine aminohydrolase</fullName>
    </alternativeName>
</protein>
<dbReference type="Gene3D" id="3.20.20.140">
    <property type="entry name" value="Metal-dependent hydrolases"/>
    <property type="match status" value="1"/>
</dbReference>
<evidence type="ECO:0000313" key="15">
    <source>
        <dbReference type="Proteomes" id="UP000582182"/>
    </source>
</evidence>
<feature type="domain" description="Amidohydrolase-related" evidence="13">
    <location>
        <begin position="74"/>
        <end position="441"/>
    </location>
</feature>
<dbReference type="OrthoDB" id="194468at2759"/>
<comment type="cofactor">
    <cofactor evidence="12">
        <name>Zn(2+)</name>
        <dbReference type="ChEBI" id="CHEBI:29105"/>
    </cofactor>
    <text evidence="12">Binds 1 zinc ion per subunit.</text>
</comment>
<comment type="pathway">
    <text evidence="1 12">Purine metabolism; guanine degradation; xanthine from guanine: step 1/1.</text>
</comment>
<dbReference type="NCBIfam" id="TIGR02967">
    <property type="entry name" value="guan_deamin"/>
    <property type="match status" value="1"/>
</dbReference>
<reference evidence="14 15" key="1">
    <citation type="submission" date="2019-09" db="EMBL/GenBank/DDBJ databases">
        <title>Bird 10,000 Genomes (B10K) Project - Family phase.</title>
        <authorList>
            <person name="Zhang G."/>
        </authorList>
    </citation>
    <scope>NUCLEOTIDE SEQUENCE [LARGE SCALE GENOMIC DNA]</scope>
    <source>
        <strain evidence="14">B10K-DU-029-46</strain>
    </source>
</reference>
<organism evidence="14 15">
    <name type="scientific">Turnix velox</name>
    <name type="common">Little buttonquail</name>
    <dbReference type="NCBI Taxonomy" id="2529409"/>
    <lineage>
        <taxon>Eukaryota</taxon>
        <taxon>Metazoa</taxon>
        <taxon>Chordata</taxon>
        <taxon>Craniata</taxon>
        <taxon>Vertebrata</taxon>
        <taxon>Euteleostomi</taxon>
        <taxon>Archelosauria</taxon>
        <taxon>Archosauria</taxon>
        <taxon>Dinosauria</taxon>
        <taxon>Saurischia</taxon>
        <taxon>Theropoda</taxon>
        <taxon>Coelurosauria</taxon>
        <taxon>Aves</taxon>
        <taxon>Neognathae</taxon>
        <taxon>Neoaves</taxon>
        <taxon>Charadriiformes</taxon>
        <taxon>Turnicidae</taxon>
        <taxon>Turnix</taxon>
    </lineage>
</organism>
<dbReference type="AlphaFoldDB" id="A0A7L3M1Q5"/>
<evidence type="ECO:0000256" key="8">
    <source>
        <dbReference type="ARBA" id="ARBA00022801"/>
    </source>
</evidence>
<dbReference type="InterPro" id="IPR011059">
    <property type="entry name" value="Metal-dep_hydrolase_composite"/>
</dbReference>
<dbReference type="GO" id="GO:0008270">
    <property type="term" value="F:zinc ion binding"/>
    <property type="evidence" value="ECO:0007669"/>
    <property type="project" value="UniProtKB-UniRule"/>
</dbReference>
<evidence type="ECO:0000256" key="11">
    <source>
        <dbReference type="ARBA" id="ARBA00083147"/>
    </source>
</evidence>
<dbReference type="Gene3D" id="2.30.40.10">
    <property type="entry name" value="Urease, subunit C, domain 1"/>
    <property type="match status" value="1"/>
</dbReference>
<gene>
    <name evidence="14" type="primary">Gda</name>
    <name evidence="14" type="ORF">TURVEL_R03989</name>
</gene>
<comment type="function">
    <text evidence="10 12">Catalyzes the hydrolytic deamination of guanine, producing xanthine and ammonia.</text>
</comment>
<dbReference type="UniPathway" id="UPA00603">
    <property type="reaction ID" value="UER00660"/>
</dbReference>
<name>A0A7L3M1Q5_9CHAR</name>
<dbReference type="Pfam" id="PF01979">
    <property type="entry name" value="Amidohydro_1"/>
    <property type="match status" value="1"/>
</dbReference>
<evidence type="ECO:0000313" key="14">
    <source>
        <dbReference type="EMBL" id="NXU59048.1"/>
    </source>
</evidence>
<dbReference type="GO" id="GO:0006147">
    <property type="term" value="P:guanine catabolic process"/>
    <property type="evidence" value="ECO:0007669"/>
    <property type="project" value="UniProtKB-UniRule"/>
</dbReference>
<feature type="non-terminal residue" evidence="14">
    <location>
        <position position="1"/>
    </location>
</feature>
<evidence type="ECO:0000256" key="2">
    <source>
        <dbReference type="ARBA" id="ARBA00006745"/>
    </source>
</evidence>
<evidence type="ECO:0000256" key="6">
    <source>
        <dbReference type="ARBA" id="ARBA00022553"/>
    </source>
</evidence>
<keyword evidence="6" id="KW-0597">Phosphoprotein</keyword>
<evidence type="ECO:0000256" key="4">
    <source>
        <dbReference type="ARBA" id="ARBA00012781"/>
    </source>
</evidence>